<dbReference type="Pfam" id="PF14209">
    <property type="entry name" value="DUF4321"/>
    <property type="match status" value="1"/>
</dbReference>
<evidence type="ECO:0000313" key="3">
    <source>
        <dbReference type="Proteomes" id="UP000030993"/>
    </source>
</evidence>
<feature type="transmembrane region" description="Helical" evidence="1">
    <location>
        <begin position="60"/>
        <end position="83"/>
    </location>
</feature>
<accession>A0A0B2JP54</accession>
<evidence type="ECO:0000313" key="2">
    <source>
        <dbReference type="EMBL" id="KHM47682.1"/>
    </source>
</evidence>
<dbReference type="InterPro" id="IPR025470">
    <property type="entry name" value="DUF4321"/>
</dbReference>
<organism evidence="2 3">
    <name type="scientific">Anaerovibrio lipolyticus</name>
    <dbReference type="NCBI Taxonomy" id="82374"/>
    <lineage>
        <taxon>Bacteria</taxon>
        <taxon>Bacillati</taxon>
        <taxon>Bacillota</taxon>
        <taxon>Negativicutes</taxon>
        <taxon>Selenomonadales</taxon>
        <taxon>Selenomonadaceae</taxon>
        <taxon>Anaerovibrio</taxon>
    </lineage>
</organism>
<sequence>MKRSYGTLIVFVIIGAILGGIIGDLLTGVDALSGVMPYLVHTYPVLDMTPATLNLYVIKLTVGLSFTPNLMSILGMVIAIILFRRY</sequence>
<gene>
    <name evidence="2" type="ORF">NZ47_13440</name>
</gene>
<dbReference type="AlphaFoldDB" id="A0A0B2JP54"/>
<name>A0A0B2JP54_9FIRM</name>
<evidence type="ECO:0008006" key="4">
    <source>
        <dbReference type="Google" id="ProtNLM"/>
    </source>
</evidence>
<keyword evidence="1" id="KW-0472">Membrane</keyword>
<dbReference type="STRING" id="82374.NZ47_13440"/>
<dbReference type="eggNOG" id="ENOG5032ZDI">
    <property type="taxonomic scope" value="Bacteria"/>
</dbReference>
<dbReference type="Proteomes" id="UP000030993">
    <property type="component" value="Unassembled WGS sequence"/>
</dbReference>
<evidence type="ECO:0000256" key="1">
    <source>
        <dbReference type="SAM" id="Phobius"/>
    </source>
</evidence>
<protein>
    <recommendedName>
        <fullName evidence="4">DUF4321 domain-containing protein</fullName>
    </recommendedName>
</protein>
<reference evidence="2 3" key="1">
    <citation type="journal article" date="2013" name="PLoS ONE">
        <title>Identification and characterization of three novel lipases belonging to families II and V from Anaerovibrio lipolyticus 5ST.</title>
        <authorList>
            <person name="Prive F."/>
            <person name="Kaderbhai N.N."/>
            <person name="Girdwood S."/>
            <person name="Worgan H.J."/>
            <person name="Pinloche E."/>
            <person name="Scollan N.D."/>
            <person name="Huws S.A."/>
            <person name="Newbold C.J."/>
        </authorList>
    </citation>
    <scope>NUCLEOTIDE SEQUENCE [LARGE SCALE GENOMIC DNA]</scope>
    <source>
        <strain evidence="2 3">5S</strain>
    </source>
</reference>
<keyword evidence="3" id="KW-1185">Reference proteome</keyword>
<dbReference type="EMBL" id="JSCE01000249">
    <property type="protein sequence ID" value="KHM47682.1"/>
    <property type="molecule type" value="Genomic_DNA"/>
</dbReference>
<proteinExistence type="predicted"/>
<keyword evidence="1" id="KW-1133">Transmembrane helix</keyword>
<dbReference type="RefSeq" id="WP_039212049.1">
    <property type="nucleotide sequence ID" value="NZ_CAMKSO010000002.1"/>
</dbReference>
<keyword evidence="1" id="KW-0812">Transmembrane</keyword>
<comment type="caution">
    <text evidence="2">The sequence shown here is derived from an EMBL/GenBank/DDBJ whole genome shotgun (WGS) entry which is preliminary data.</text>
</comment>
<feature type="transmembrane region" description="Helical" evidence="1">
    <location>
        <begin position="7"/>
        <end position="40"/>
    </location>
</feature>